<accession>A0A7W8VCL8</accession>
<comment type="caution">
    <text evidence="5">The sequence shown here is derived from an EMBL/GenBank/DDBJ whole genome shotgun (WGS) entry which is preliminary data.</text>
</comment>
<dbReference type="InterPro" id="IPR036388">
    <property type="entry name" value="WH-like_DNA-bd_sf"/>
</dbReference>
<dbReference type="InterPro" id="IPR000524">
    <property type="entry name" value="Tscrpt_reg_HTH_GntR"/>
</dbReference>
<sequence>MATDGPDFIRIDPESKVPPYEQIRSAVANAAAEGEIPVGYKLPTVRALAGHLSVAVNTVARAYRELEQAGVLETRGRSGTFVAAGGDDQRAEAVSAARAYADVVSRLGLPRKEALDIVAAALLQSGGLPDRRTS</sequence>
<keyword evidence="6" id="KW-1185">Reference proteome</keyword>
<dbReference type="GO" id="GO:0003677">
    <property type="term" value="F:DNA binding"/>
    <property type="evidence" value="ECO:0007669"/>
    <property type="project" value="UniProtKB-KW"/>
</dbReference>
<keyword evidence="1" id="KW-0805">Transcription regulation</keyword>
<feature type="domain" description="HTH gntR-type" evidence="4">
    <location>
        <begin position="17"/>
        <end position="85"/>
    </location>
</feature>
<evidence type="ECO:0000259" key="4">
    <source>
        <dbReference type="PROSITE" id="PS50949"/>
    </source>
</evidence>
<dbReference type="Pfam" id="PF00392">
    <property type="entry name" value="GntR"/>
    <property type="match status" value="1"/>
</dbReference>
<dbReference type="InterPro" id="IPR036390">
    <property type="entry name" value="WH_DNA-bd_sf"/>
</dbReference>
<evidence type="ECO:0000313" key="6">
    <source>
        <dbReference type="Proteomes" id="UP000572635"/>
    </source>
</evidence>
<dbReference type="CDD" id="cd07377">
    <property type="entry name" value="WHTH_GntR"/>
    <property type="match status" value="1"/>
</dbReference>
<dbReference type="SUPFAM" id="SSF46785">
    <property type="entry name" value="Winged helix' DNA-binding domain"/>
    <property type="match status" value="1"/>
</dbReference>
<dbReference type="GO" id="GO:0003700">
    <property type="term" value="F:DNA-binding transcription factor activity"/>
    <property type="evidence" value="ECO:0007669"/>
    <property type="project" value="InterPro"/>
</dbReference>
<dbReference type="AlphaFoldDB" id="A0A7W8VCL8"/>
<dbReference type="RefSeq" id="WP_184391255.1">
    <property type="nucleotide sequence ID" value="NZ_BAAAJD010000029.1"/>
</dbReference>
<reference evidence="5 6" key="1">
    <citation type="submission" date="2020-08" db="EMBL/GenBank/DDBJ databases">
        <title>Sequencing the genomes of 1000 actinobacteria strains.</title>
        <authorList>
            <person name="Klenk H.-P."/>
        </authorList>
    </citation>
    <scope>NUCLEOTIDE SEQUENCE [LARGE SCALE GENOMIC DNA]</scope>
    <source>
        <strain evidence="5 6">DSM 44551</strain>
    </source>
</reference>
<evidence type="ECO:0000256" key="2">
    <source>
        <dbReference type="ARBA" id="ARBA00023125"/>
    </source>
</evidence>
<evidence type="ECO:0000313" key="5">
    <source>
        <dbReference type="EMBL" id="MBB5431561.1"/>
    </source>
</evidence>
<dbReference type="PROSITE" id="PS50949">
    <property type="entry name" value="HTH_GNTR"/>
    <property type="match status" value="1"/>
</dbReference>
<dbReference type="Proteomes" id="UP000572635">
    <property type="component" value="Unassembled WGS sequence"/>
</dbReference>
<dbReference type="PANTHER" id="PTHR38445">
    <property type="entry name" value="HTH-TYPE TRANSCRIPTIONAL REPRESSOR YTRA"/>
    <property type="match status" value="1"/>
</dbReference>
<gene>
    <name evidence="5" type="ORF">HDA36_001645</name>
</gene>
<protein>
    <submittedName>
        <fullName evidence="5">DNA-binding transcriptional regulator YhcF (GntR family)</fullName>
    </submittedName>
</protein>
<dbReference type="Gene3D" id="1.10.10.10">
    <property type="entry name" value="Winged helix-like DNA-binding domain superfamily/Winged helix DNA-binding domain"/>
    <property type="match status" value="1"/>
</dbReference>
<dbReference type="SMART" id="SM00345">
    <property type="entry name" value="HTH_GNTR"/>
    <property type="match status" value="1"/>
</dbReference>
<dbReference type="PANTHER" id="PTHR38445:SF9">
    <property type="entry name" value="HTH-TYPE TRANSCRIPTIONAL REPRESSOR YTRA"/>
    <property type="match status" value="1"/>
</dbReference>
<proteinExistence type="predicted"/>
<dbReference type="EMBL" id="JACHDB010000001">
    <property type="protein sequence ID" value="MBB5431561.1"/>
    <property type="molecule type" value="Genomic_DNA"/>
</dbReference>
<evidence type="ECO:0000256" key="3">
    <source>
        <dbReference type="ARBA" id="ARBA00023163"/>
    </source>
</evidence>
<keyword evidence="3" id="KW-0804">Transcription</keyword>
<organism evidence="5 6">
    <name type="scientific">Nocardiopsis composta</name>
    <dbReference type="NCBI Taxonomy" id="157465"/>
    <lineage>
        <taxon>Bacteria</taxon>
        <taxon>Bacillati</taxon>
        <taxon>Actinomycetota</taxon>
        <taxon>Actinomycetes</taxon>
        <taxon>Streptosporangiales</taxon>
        <taxon>Nocardiopsidaceae</taxon>
        <taxon>Nocardiopsis</taxon>
    </lineage>
</organism>
<keyword evidence="2 5" id="KW-0238">DNA-binding</keyword>
<name>A0A7W8VCL8_9ACTN</name>
<evidence type="ECO:0000256" key="1">
    <source>
        <dbReference type="ARBA" id="ARBA00023015"/>
    </source>
</evidence>